<organism evidence="1 2">
    <name type="scientific">Morus notabilis</name>
    <dbReference type="NCBI Taxonomy" id="981085"/>
    <lineage>
        <taxon>Eukaryota</taxon>
        <taxon>Viridiplantae</taxon>
        <taxon>Streptophyta</taxon>
        <taxon>Embryophyta</taxon>
        <taxon>Tracheophyta</taxon>
        <taxon>Spermatophyta</taxon>
        <taxon>Magnoliopsida</taxon>
        <taxon>eudicotyledons</taxon>
        <taxon>Gunneridae</taxon>
        <taxon>Pentapetalae</taxon>
        <taxon>rosids</taxon>
        <taxon>fabids</taxon>
        <taxon>Rosales</taxon>
        <taxon>Moraceae</taxon>
        <taxon>Moreae</taxon>
        <taxon>Morus</taxon>
    </lineage>
</organism>
<protein>
    <submittedName>
        <fullName evidence="1">Uncharacterized protein</fullName>
    </submittedName>
</protein>
<proteinExistence type="predicted"/>
<dbReference type="EMBL" id="KE346076">
    <property type="protein sequence ID" value="EXC25632.1"/>
    <property type="molecule type" value="Genomic_DNA"/>
</dbReference>
<name>W9STH0_9ROSA</name>
<reference evidence="2" key="1">
    <citation type="submission" date="2013-01" db="EMBL/GenBank/DDBJ databases">
        <title>Draft Genome Sequence of a Mulberry Tree, Morus notabilis C.K. Schneid.</title>
        <authorList>
            <person name="He N."/>
            <person name="Zhao S."/>
        </authorList>
    </citation>
    <scope>NUCLEOTIDE SEQUENCE</scope>
</reference>
<dbReference type="Proteomes" id="UP000030645">
    <property type="component" value="Unassembled WGS sequence"/>
</dbReference>
<accession>W9STH0</accession>
<dbReference type="AlphaFoldDB" id="W9STH0"/>
<gene>
    <name evidence="1" type="ORF">L484_009937</name>
</gene>
<evidence type="ECO:0000313" key="1">
    <source>
        <dbReference type="EMBL" id="EXC25632.1"/>
    </source>
</evidence>
<sequence length="50" mass="5672">MKATIRTRQQRTETTAVSVCPFRVAVVKVAAANQWNFKKKNSSNEGFWGE</sequence>
<evidence type="ECO:0000313" key="2">
    <source>
        <dbReference type="Proteomes" id="UP000030645"/>
    </source>
</evidence>
<keyword evidence="2" id="KW-1185">Reference proteome</keyword>